<protein>
    <submittedName>
        <fullName evidence="1">Uncharacterized protein</fullName>
    </submittedName>
</protein>
<evidence type="ECO:0000313" key="1">
    <source>
        <dbReference type="EMBL" id="KKL90373.1"/>
    </source>
</evidence>
<name>A0A0F9FVQ9_9ZZZZ</name>
<comment type="caution">
    <text evidence="1">The sequence shown here is derived from an EMBL/GenBank/DDBJ whole genome shotgun (WGS) entry which is preliminary data.</text>
</comment>
<sequence>MAGTVRLVRLTWQNGVRFKMDTKLDSGSYITILEMDENGDIGALWPHASQLCEKYFKQQMASIGEAMKAP</sequence>
<dbReference type="EMBL" id="LAZR01020024">
    <property type="protein sequence ID" value="KKL90373.1"/>
    <property type="molecule type" value="Genomic_DNA"/>
</dbReference>
<gene>
    <name evidence="1" type="ORF">LCGC14_1905320</name>
</gene>
<proteinExistence type="predicted"/>
<reference evidence="1" key="1">
    <citation type="journal article" date="2015" name="Nature">
        <title>Complex archaea that bridge the gap between prokaryotes and eukaryotes.</title>
        <authorList>
            <person name="Spang A."/>
            <person name="Saw J.H."/>
            <person name="Jorgensen S.L."/>
            <person name="Zaremba-Niedzwiedzka K."/>
            <person name="Martijn J."/>
            <person name="Lind A.E."/>
            <person name="van Eijk R."/>
            <person name="Schleper C."/>
            <person name="Guy L."/>
            <person name="Ettema T.J."/>
        </authorList>
    </citation>
    <scope>NUCLEOTIDE SEQUENCE</scope>
</reference>
<dbReference type="AlphaFoldDB" id="A0A0F9FVQ9"/>
<accession>A0A0F9FVQ9</accession>
<organism evidence="1">
    <name type="scientific">marine sediment metagenome</name>
    <dbReference type="NCBI Taxonomy" id="412755"/>
    <lineage>
        <taxon>unclassified sequences</taxon>
        <taxon>metagenomes</taxon>
        <taxon>ecological metagenomes</taxon>
    </lineage>
</organism>